<gene>
    <name evidence="1" type="ORF">g.117569</name>
</gene>
<protein>
    <submittedName>
        <fullName evidence="1">Uncharacterized protein</fullName>
    </submittedName>
</protein>
<evidence type="ECO:0000313" key="1">
    <source>
        <dbReference type="EMBL" id="MBY26037.1"/>
    </source>
</evidence>
<reference evidence="1" key="1">
    <citation type="submission" date="2018-04" db="EMBL/GenBank/DDBJ databases">
        <title>Transcriptome of Schizaphis graminum biotype I.</title>
        <authorList>
            <person name="Scully E.D."/>
            <person name="Geib S.M."/>
            <person name="Palmer N.A."/>
            <person name="Koch K."/>
            <person name="Bradshaw J."/>
            <person name="Heng-Moss T."/>
            <person name="Sarath G."/>
        </authorList>
    </citation>
    <scope>NUCLEOTIDE SEQUENCE</scope>
</reference>
<dbReference type="EMBL" id="GGMR01013418">
    <property type="protein sequence ID" value="MBY26037.1"/>
    <property type="molecule type" value="Transcribed_RNA"/>
</dbReference>
<name>A0A2S2P9A5_SCHGA</name>
<sequence>MEKIPYCMAPILWQSVYFIKNHLAVFVERVIMFLTDNLTPENLLTAWKNIRLIFNNYQKQTSELGVDELLRHVVENIAEQESVKYVLRGERMVKLLESLREAAVNRSIRLALVKYCVERVLQEAKKLSAMHNDCVAELARRGETNVCEVDKMFCEIHRIERCAMDQYALWAIDQVGKKPPVALMAEYQEHASRPENMFDDEMVVKETVGASRSVKGYTFVAPCSVLDLELCLQFAEKVNPQHHYISHEFVQPEAGVSILLKVSAFSVNIIFFGVDLINGVPKMSICFFQENRDSTSSIENCKGLKKLLKAP</sequence>
<organism evidence="1">
    <name type="scientific">Schizaphis graminum</name>
    <name type="common">Green bug aphid</name>
    <dbReference type="NCBI Taxonomy" id="13262"/>
    <lineage>
        <taxon>Eukaryota</taxon>
        <taxon>Metazoa</taxon>
        <taxon>Ecdysozoa</taxon>
        <taxon>Arthropoda</taxon>
        <taxon>Hexapoda</taxon>
        <taxon>Insecta</taxon>
        <taxon>Pterygota</taxon>
        <taxon>Neoptera</taxon>
        <taxon>Paraneoptera</taxon>
        <taxon>Hemiptera</taxon>
        <taxon>Sternorrhyncha</taxon>
        <taxon>Aphidomorpha</taxon>
        <taxon>Aphidoidea</taxon>
        <taxon>Aphididae</taxon>
        <taxon>Aphidini</taxon>
        <taxon>Schizaphis</taxon>
    </lineage>
</organism>
<proteinExistence type="predicted"/>
<accession>A0A2S2P9A5</accession>
<dbReference type="AlphaFoldDB" id="A0A2S2P9A5"/>